<dbReference type="Pfam" id="PF08544">
    <property type="entry name" value="GHMP_kinases_C"/>
    <property type="match status" value="1"/>
</dbReference>
<keyword evidence="4" id="KW-0067">ATP-binding</keyword>
<evidence type="ECO:0000256" key="1">
    <source>
        <dbReference type="ARBA" id="ARBA00022679"/>
    </source>
</evidence>
<dbReference type="AlphaFoldDB" id="A0A348AQD4"/>
<dbReference type="OrthoDB" id="4548147at2"/>
<name>A0A348AQD4_9FIRM</name>
<feature type="domain" description="GHMP kinase N-terminal" evidence="5">
    <location>
        <begin position="52"/>
        <end position="119"/>
    </location>
</feature>
<dbReference type="KEGG" id="mana:MAMMFC1_03994"/>
<keyword evidence="1 7" id="KW-0808">Transferase</keyword>
<evidence type="ECO:0000259" key="5">
    <source>
        <dbReference type="Pfam" id="PF00288"/>
    </source>
</evidence>
<gene>
    <name evidence="7" type="primary">pduX</name>
    <name evidence="7" type="ORF">MAMMFC1_03994</name>
</gene>
<dbReference type="PANTHER" id="PTHR43527">
    <property type="entry name" value="4-DIPHOSPHOCYTIDYL-2-C-METHYL-D-ERYTHRITOL KINASE, CHLOROPLASTIC"/>
    <property type="match status" value="1"/>
</dbReference>
<dbReference type="PANTHER" id="PTHR43527:SF1">
    <property type="entry name" value="L-THREONINE KINASE"/>
    <property type="match status" value="1"/>
</dbReference>
<sequence length="302" mass="31644">MNIKVRAPGSCGELVQGTLGGVNFLITCPINWYSEAEASIGGTDTPVSKPKVVKAVNQTLQYLGSSLSIGINITSDLPEGKGMASSSADISAACQATAIAVTGRMLTCDEVADIALDIEPTDGIFFPGITMIDHIKGTIRRVLGQPPPIYIAVFDAGGEVDTLAFNNRQDLARLNQEKAARVSQAADLVIRGIRTGDASLVGKGATISALANQSILYKPCLETLIHLAESFGAVGVCAAHSGTVIGVLFDAGKMKRHTECVNAICSICKEVTYLKTVELIAGGLEIIGVTEISGREKRYGYA</sequence>
<keyword evidence="8" id="KW-1185">Reference proteome</keyword>
<dbReference type="InterPro" id="IPR013750">
    <property type="entry name" value="GHMP_kinase_C_dom"/>
</dbReference>
<dbReference type="Pfam" id="PF00288">
    <property type="entry name" value="GHMP_kinases_N"/>
    <property type="match status" value="1"/>
</dbReference>
<evidence type="ECO:0000256" key="2">
    <source>
        <dbReference type="ARBA" id="ARBA00022741"/>
    </source>
</evidence>
<keyword evidence="3 7" id="KW-0418">Kinase</keyword>
<dbReference type="InterPro" id="IPR020568">
    <property type="entry name" value="Ribosomal_Su5_D2-typ_SF"/>
</dbReference>
<feature type="domain" description="GHMP kinase C-terminal" evidence="6">
    <location>
        <begin position="191"/>
        <end position="253"/>
    </location>
</feature>
<protein>
    <submittedName>
        <fullName evidence="7">L-threonine kinase</fullName>
        <ecNumber evidence="7">2.7.1.177</ecNumber>
    </submittedName>
</protein>
<evidence type="ECO:0000313" key="7">
    <source>
        <dbReference type="EMBL" id="BBB93282.1"/>
    </source>
</evidence>
<dbReference type="GO" id="GO:0016301">
    <property type="term" value="F:kinase activity"/>
    <property type="evidence" value="ECO:0007669"/>
    <property type="project" value="UniProtKB-KW"/>
</dbReference>
<dbReference type="InterPro" id="IPR006204">
    <property type="entry name" value="GHMP_kinase_N_dom"/>
</dbReference>
<dbReference type="InterPro" id="IPR014721">
    <property type="entry name" value="Ribsml_uS5_D2-typ_fold_subgr"/>
</dbReference>
<dbReference type="RefSeq" id="WP_126310132.1">
    <property type="nucleotide sequence ID" value="NZ_AP018449.1"/>
</dbReference>
<dbReference type="InterPro" id="IPR012363">
    <property type="entry name" value="PduX"/>
</dbReference>
<keyword evidence="2" id="KW-0547">Nucleotide-binding</keyword>
<accession>A0A348AQD4</accession>
<dbReference type="Gene3D" id="3.30.230.10">
    <property type="match status" value="1"/>
</dbReference>
<dbReference type="EC" id="2.7.1.177" evidence="7"/>
<dbReference type="Proteomes" id="UP000276437">
    <property type="component" value="Chromosome"/>
</dbReference>
<evidence type="ECO:0000259" key="6">
    <source>
        <dbReference type="Pfam" id="PF08544"/>
    </source>
</evidence>
<proteinExistence type="predicted"/>
<organism evidence="7 8">
    <name type="scientific">Methylomusa anaerophila</name>
    <dbReference type="NCBI Taxonomy" id="1930071"/>
    <lineage>
        <taxon>Bacteria</taxon>
        <taxon>Bacillati</taxon>
        <taxon>Bacillota</taxon>
        <taxon>Negativicutes</taxon>
        <taxon>Selenomonadales</taxon>
        <taxon>Sporomusaceae</taxon>
        <taxon>Methylomusa</taxon>
    </lineage>
</organism>
<evidence type="ECO:0000256" key="3">
    <source>
        <dbReference type="ARBA" id="ARBA00022777"/>
    </source>
</evidence>
<dbReference type="PIRSF" id="PIRSF033887">
    <property type="entry name" value="PduX"/>
    <property type="match status" value="1"/>
</dbReference>
<evidence type="ECO:0000313" key="8">
    <source>
        <dbReference type="Proteomes" id="UP000276437"/>
    </source>
</evidence>
<dbReference type="GO" id="GO:0005524">
    <property type="term" value="F:ATP binding"/>
    <property type="evidence" value="ECO:0007669"/>
    <property type="project" value="UniProtKB-KW"/>
</dbReference>
<dbReference type="SUPFAM" id="SSF54211">
    <property type="entry name" value="Ribosomal protein S5 domain 2-like"/>
    <property type="match status" value="1"/>
</dbReference>
<reference evidence="7 8" key="1">
    <citation type="journal article" date="2018" name="Int. J. Syst. Evol. Microbiol.">
        <title>Methylomusa anaerophila gen. nov., sp. nov., an anaerobic methanol-utilizing bacterium isolated from a microbial fuel cell.</title>
        <authorList>
            <person name="Amano N."/>
            <person name="Yamamuro A."/>
            <person name="Miyahara M."/>
            <person name="Kouzuma A."/>
            <person name="Abe T."/>
            <person name="Watanabe K."/>
        </authorList>
    </citation>
    <scope>NUCLEOTIDE SEQUENCE [LARGE SCALE GENOMIC DNA]</scope>
    <source>
        <strain evidence="7 8">MMFC1</strain>
    </source>
</reference>
<evidence type="ECO:0000256" key="4">
    <source>
        <dbReference type="ARBA" id="ARBA00022840"/>
    </source>
</evidence>
<dbReference type="EMBL" id="AP018449">
    <property type="protein sequence ID" value="BBB93282.1"/>
    <property type="molecule type" value="Genomic_DNA"/>
</dbReference>